<dbReference type="GO" id="GO:0005198">
    <property type="term" value="F:structural molecule activity"/>
    <property type="evidence" value="ECO:0007669"/>
    <property type="project" value="UniProtKB-UniRule"/>
</dbReference>
<evidence type="ECO:0000256" key="2">
    <source>
        <dbReference type="ARBA" id="ARBA00009272"/>
    </source>
</evidence>
<dbReference type="PRINTS" id="PR01006">
    <property type="entry name" value="FLGHOOKFLIE"/>
</dbReference>
<evidence type="ECO:0000313" key="7">
    <source>
        <dbReference type="Proteomes" id="UP000250079"/>
    </source>
</evidence>
<evidence type="ECO:0000256" key="3">
    <source>
        <dbReference type="ARBA" id="ARBA00018024"/>
    </source>
</evidence>
<keyword evidence="7" id="KW-1185">Reference proteome</keyword>
<dbReference type="InterPro" id="IPR001624">
    <property type="entry name" value="FliE"/>
</dbReference>
<evidence type="ECO:0000256" key="5">
    <source>
        <dbReference type="HAMAP-Rule" id="MF_00724"/>
    </source>
</evidence>
<name>A0A2Z2NK45_9GAMM</name>
<dbReference type="EMBL" id="CP018632">
    <property type="protein sequence ID" value="ASJ71772.1"/>
    <property type="molecule type" value="Genomic_DNA"/>
</dbReference>
<dbReference type="Proteomes" id="UP000250079">
    <property type="component" value="Chromosome"/>
</dbReference>
<dbReference type="NCBIfam" id="TIGR00205">
    <property type="entry name" value="fliE"/>
    <property type="match status" value="1"/>
</dbReference>
<dbReference type="Pfam" id="PF02049">
    <property type="entry name" value="FliE"/>
    <property type="match status" value="1"/>
</dbReference>
<keyword evidence="6" id="KW-0969">Cilium</keyword>
<keyword evidence="6" id="KW-0282">Flagellum</keyword>
<protein>
    <recommendedName>
        <fullName evidence="3 5">Flagellar hook-basal body complex protein FliE</fullName>
    </recommendedName>
</protein>
<sequence length="112" mass="12271">MNSSIDTNSLLLQLRAMARDAGIPSTDKPSSELTLGADRIEFSKVLENSVQQVNGRSIEATQLRESFEAGNPNVELADVMIAAQKARISFEALTQVRNKMVAAYKEIMSMPL</sequence>
<keyword evidence="4 5" id="KW-0975">Bacterial flagellum</keyword>
<dbReference type="GO" id="GO:0009425">
    <property type="term" value="C:bacterial-type flagellum basal body"/>
    <property type="evidence" value="ECO:0007669"/>
    <property type="project" value="UniProtKB-SubCell"/>
</dbReference>
<comment type="similarity">
    <text evidence="2 5">Belongs to the FliE family.</text>
</comment>
<keyword evidence="6" id="KW-0966">Cell projection</keyword>
<dbReference type="AlphaFoldDB" id="A0A2Z2NK45"/>
<dbReference type="HAMAP" id="MF_00724">
    <property type="entry name" value="FliE"/>
    <property type="match status" value="1"/>
</dbReference>
<gene>
    <name evidence="5 6" type="primary">fliE</name>
    <name evidence="6" type="ORF">IMCC3135_08365</name>
</gene>
<reference evidence="6 7" key="1">
    <citation type="submission" date="2016-12" db="EMBL/GenBank/DDBJ databases">
        <authorList>
            <person name="Song W.-J."/>
            <person name="Kurnit D.M."/>
        </authorList>
    </citation>
    <scope>NUCLEOTIDE SEQUENCE [LARGE SCALE GENOMIC DNA]</scope>
    <source>
        <strain evidence="6 7">IMCC3135</strain>
    </source>
</reference>
<evidence type="ECO:0000256" key="4">
    <source>
        <dbReference type="ARBA" id="ARBA00023143"/>
    </source>
</evidence>
<accession>A0A2Z2NK45</accession>
<proteinExistence type="inferred from homology"/>
<dbReference type="RefSeq" id="WP_088917163.1">
    <property type="nucleotide sequence ID" value="NZ_CP018632.1"/>
</dbReference>
<dbReference type="OrthoDB" id="8909229at2"/>
<dbReference type="GO" id="GO:0003774">
    <property type="term" value="F:cytoskeletal motor activity"/>
    <property type="evidence" value="ECO:0007669"/>
    <property type="project" value="InterPro"/>
</dbReference>
<evidence type="ECO:0000256" key="1">
    <source>
        <dbReference type="ARBA" id="ARBA00004117"/>
    </source>
</evidence>
<comment type="subcellular location">
    <subcellularLocation>
        <location evidence="1 5">Bacterial flagellum basal body</location>
    </subcellularLocation>
</comment>
<organism evidence="6 7">
    <name type="scientific">Granulosicoccus antarcticus IMCC3135</name>
    <dbReference type="NCBI Taxonomy" id="1192854"/>
    <lineage>
        <taxon>Bacteria</taxon>
        <taxon>Pseudomonadati</taxon>
        <taxon>Pseudomonadota</taxon>
        <taxon>Gammaproteobacteria</taxon>
        <taxon>Chromatiales</taxon>
        <taxon>Granulosicoccaceae</taxon>
        <taxon>Granulosicoccus</taxon>
    </lineage>
</organism>
<dbReference type="PANTHER" id="PTHR34653:SF1">
    <property type="entry name" value="FLAGELLAR HOOK-BASAL BODY COMPLEX PROTEIN FLIE"/>
    <property type="match status" value="1"/>
</dbReference>
<dbReference type="PANTHER" id="PTHR34653">
    <property type="match status" value="1"/>
</dbReference>
<dbReference type="GO" id="GO:0071973">
    <property type="term" value="P:bacterial-type flagellum-dependent cell motility"/>
    <property type="evidence" value="ECO:0007669"/>
    <property type="project" value="InterPro"/>
</dbReference>
<evidence type="ECO:0000313" key="6">
    <source>
        <dbReference type="EMBL" id="ASJ71772.1"/>
    </source>
</evidence>
<dbReference type="KEGG" id="gai:IMCC3135_08365"/>